<dbReference type="AlphaFoldDB" id="A0AAV9R5A1"/>
<dbReference type="EMBL" id="JAHHUM010002449">
    <property type="protein sequence ID" value="KAK5603500.1"/>
    <property type="molecule type" value="Genomic_DNA"/>
</dbReference>
<keyword evidence="1" id="KW-0472">Membrane</keyword>
<keyword evidence="1" id="KW-0812">Transmembrane</keyword>
<proteinExistence type="predicted"/>
<accession>A0AAV9R5A1</accession>
<evidence type="ECO:0000313" key="3">
    <source>
        <dbReference type="Proteomes" id="UP001311232"/>
    </source>
</evidence>
<organism evidence="2 3">
    <name type="scientific">Crenichthys baileyi</name>
    <name type="common">White River springfish</name>
    <dbReference type="NCBI Taxonomy" id="28760"/>
    <lineage>
        <taxon>Eukaryota</taxon>
        <taxon>Metazoa</taxon>
        <taxon>Chordata</taxon>
        <taxon>Craniata</taxon>
        <taxon>Vertebrata</taxon>
        <taxon>Euteleostomi</taxon>
        <taxon>Actinopterygii</taxon>
        <taxon>Neopterygii</taxon>
        <taxon>Teleostei</taxon>
        <taxon>Neoteleostei</taxon>
        <taxon>Acanthomorphata</taxon>
        <taxon>Ovalentaria</taxon>
        <taxon>Atherinomorphae</taxon>
        <taxon>Cyprinodontiformes</taxon>
        <taxon>Goodeidae</taxon>
        <taxon>Crenichthys</taxon>
    </lineage>
</organism>
<feature type="transmembrane region" description="Helical" evidence="1">
    <location>
        <begin position="30"/>
        <end position="55"/>
    </location>
</feature>
<comment type="caution">
    <text evidence="2">The sequence shown here is derived from an EMBL/GenBank/DDBJ whole genome shotgun (WGS) entry which is preliminary data.</text>
</comment>
<evidence type="ECO:0000313" key="2">
    <source>
        <dbReference type="EMBL" id="KAK5603500.1"/>
    </source>
</evidence>
<sequence>MEASSQSISQQVLWKDVEAEKQKKTRSHNYHWVALFLAVVFLVLAICVFSLRYLWAPSLGKVRLRSINARNSLIATLSELNVVFITDERHYEFPPLKIIQVSSKTKT</sequence>
<name>A0AAV9R5A1_9TELE</name>
<gene>
    <name evidence="2" type="ORF">CRENBAI_006148</name>
</gene>
<reference evidence="2 3" key="1">
    <citation type="submission" date="2021-06" db="EMBL/GenBank/DDBJ databases">
        <authorList>
            <person name="Palmer J.M."/>
        </authorList>
    </citation>
    <scope>NUCLEOTIDE SEQUENCE [LARGE SCALE GENOMIC DNA]</scope>
    <source>
        <strain evidence="2 3">MEX-2019</strain>
        <tissue evidence="2">Muscle</tissue>
    </source>
</reference>
<protein>
    <submittedName>
        <fullName evidence="2">Uncharacterized protein</fullName>
    </submittedName>
</protein>
<keyword evidence="1" id="KW-1133">Transmembrane helix</keyword>
<dbReference type="Proteomes" id="UP001311232">
    <property type="component" value="Unassembled WGS sequence"/>
</dbReference>
<keyword evidence="3" id="KW-1185">Reference proteome</keyword>
<evidence type="ECO:0000256" key="1">
    <source>
        <dbReference type="SAM" id="Phobius"/>
    </source>
</evidence>